<gene>
    <name evidence="1" type="ORF">GCM10010917_37750</name>
</gene>
<keyword evidence="2" id="KW-1185">Reference proteome</keyword>
<evidence type="ECO:0000313" key="1">
    <source>
        <dbReference type="EMBL" id="GGA48912.1"/>
    </source>
</evidence>
<evidence type="ECO:0000313" key="2">
    <source>
        <dbReference type="Proteomes" id="UP000609323"/>
    </source>
</evidence>
<reference evidence="2" key="1">
    <citation type="journal article" date="2019" name="Int. J. Syst. Evol. Microbiol.">
        <title>The Global Catalogue of Microorganisms (GCM) 10K type strain sequencing project: providing services to taxonomists for standard genome sequencing and annotation.</title>
        <authorList>
            <consortium name="The Broad Institute Genomics Platform"/>
            <consortium name="The Broad Institute Genome Sequencing Center for Infectious Disease"/>
            <person name="Wu L."/>
            <person name="Ma J."/>
        </authorList>
    </citation>
    <scope>NUCLEOTIDE SEQUENCE [LARGE SCALE GENOMIC DNA]</scope>
    <source>
        <strain evidence="2">CGMCC 1.15044</strain>
    </source>
</reference>
<dbReference type="Proteomes" id="UP000609323">
    <property type="component" value="Unassembled WGS sequence"/>
</dbReference>
<proteinExistence type="predicted"/>
<organism evidence="1 2">
    <name type="scientific">Paenibacillus physcomitrellae</name>
    <dbReference type="NCBI Taxonomy" id="1619311"/>
    <lineage>
        <taxon>Bacteria</taxon>
        <taxon>Bacillati</taxon>
        <taxon>Bacillota</taxon>
        <taxon>Bacilli</taxon>
        <taxon>Bacillales</taxon>
        <taxon>Paenibacillaceae</taxon>
        <taxon>Paenibacillus</taxon>
    </lineage>
</organism>
<comment type="caution">
    <text evidence="1">The sequence shown here is derived from an EMBL/GenBank/DDBJ whole genome shotgun (WGS) entry which is preliminary data.</text>
</comment>
<protein>
    <submittedName>
        <fullName evidence="1">Uncharacterized protein</fullName>
    </submittedName>
</protein>
<name>A0ABQ1GRD5_9BACL</name>
<dbReference type="EMBL" id="BMHF01000018">
    <property type="protein sequence ID" value="GGA48912.1"/>
    <property type="molecule type" value="Genomic_DNA"/>
</dbReference>
<sequence length="72" mass="8276">MFGEGRYFAFSIKYPLLFAAASSLPFHPLVQQSIWNPFCIFVGHHAVSQKAEIMLLDELFHKKLSIEYMVSP</sequence>
<accession>A0ABQ1GRD5</accession>